<dbReference type="EMBL" id="CP017151">
    <property type="protein sequence ID" value="AOR74783.1"/>
    <property type="molecule type" value="Genomic_DNA"/>
</dbReference>
<evidence type="ECO:0000313" key="3">
    <source>
        <dbReference type="EMBL" id="APU45440.1"/>
    </source>
</evidence>
<reference evidence="3 8" key="2">
    <citation type="submission" date="2016-12" db="EMBL/GenBank/DDBJ databases">
        <title>Complete Genome Sequence of Lactobacillus fermentum Strain SNUV175, a Probiotic for Treatment of Bacterial Vaginosis.</title>
        <authorList>
            <person name="Lee S."/>
            <person name="You H.J."/>
            <person name="Kwon B."/>
            <person name="Ko G."/>
        </authorList>
    </citation>
    <scope>NUCLEOTIDE SEQUENCE [LARGE SCALE GENOMIC DNA]</scope>
    <source>
        <strain evidence="3 8">SNUV175</strain>
    </source>
</reference>
<dbReference type="EMBL" id="CP019030">
    <property type="protein sequence ID" value="APU45440.1"/>
    <property type="molecule type" value="Genomic_DNA"/>
</dbReference>
<dbReference type="Proteomes" id="UP000466799">
    <property type="component" value="Unassembled WGS sequence"/>
</dbReference>
<reference evidence="4 10" key="4">
    <citation type="submission" date="2019-10" db="EMBL/GenBank/DDBJ databases">
        <title>Genome Sequencing and assembly of Lactobacillus fermentum I2, a lactic acid bacteria.</title>
        <authorList>
            <person name="Lopes L.S."/>
            <person name="Persinoti G.F."/>
            <person name="Riano-Pachon D.M."/>
            <person name="Labate C.A."/>
        </authorList>
    </citation>
    <scope>NUCLEOTIDE SEQUENCE [LARGE SCALE GENOMIC DNA]</scope>
    <source>
        <strain evidence="4 10">I2</strain>
    </source>
</reference>
<dbReference type="EMBL" id="CP050919">
    <property type="protein sequence ID" value="QIX58091.1"/>
    <property type="molecule type" value="Genomic_DNA"/>
</dbReference>
<accession>A0A0G9GBP1</accession>
<feature type="transmembrane region" description="Helical" evidence="1">
    <location>
        <begin position="40"/>
        <end position="63"/>
    </location>
</feature>
<evidence type="ECO:0000313" key="4">
    <source>
        <dbReference type="EMBL" id="MPQ35649.1"/>
    </source>
</evidence>
<evidence type="ECO:0000313" key="11">
    <source>
        <dbReference type="Proteomes" id="UP000503169"/>
    </source>
</evidence>
<dbReference type="Pfam" id="PF06612">
    <property type="entry name" value="DUF1146"/>
    <property type="match status" value="1"/>
</dbReference>
<protein>
    <submittedName>
        <fullName evidence="4">DUF1146 domain-containing protein</fullName>
    </submittedName>
</protein>
<dbReference type="Proteomes" id="UP000094714">
    <property type="component" value="Chromosome"/>
</dbReference>
<reference evidence="5 9" key="3">
    <citation type="submission" date="2018-01" db="EMBL/GenBank/DDBJ databases">
        <title>Draft genome sequence of the feruloyl esterase-producing strain Lactobacillus fermentum CRL 1446, isolated from artisanal goat milk cheese.</title>
        <authorList>
            <person name="Abeijon Mukdsi M.C."/>
            <person name="Saavedra L."/>
            <person name="Gauffin Cano M.P."/>
            <person name="Hebert E.M."/>
            <person name="Medina R.B."/>
        </authorList>
    </citation>
    <scope>NUCLEOTIDE SEQUENCE [LARGE SCALE GENOMIC DNA]</scope>
    <source>
        <strain evidence="5 9">CRL 1446</strain>
    </source>
</reference>
<keyword evidence="1" id="KW-1133">Transmembrane helix</keyword>
<evidence type="ECO:0000313" key="9">
    <source>
        <dbReference type="Proteomes" id="UP000236514"/>
    </source>
</evidence>
<organism evidence="4 10">
    <name type="scientific">Limosilactobacillus fermentum</name>
    <name type="common">Lactobacillus fermentum</name>
    <dbReference type="NCBI Taxonomy" id="1613"/>
    <lineage>
        <taxon>Bacteria</taxon>
        <taxon>Bacillati</taxon>
        <taxon>Bacillota</taxon>
        <taxon>Bacilli</taxon>
        <taxon>Lactobacillales</taxon>
        <taxon>Lactobacillaceae</taxon>
        <taxon>Limosilactobacillus</taxon>
    </lineage>
</organism>
<keyword evidence="1" id="KW-0812">Transmembrane</keyword>
<dbReference type="InterPro" id="IPR009526">
    <property type="entry name" value="DUF1146"/>
</dbReference>
<dbReference type="EMBL" id="POTQ01000015">
    <property type="protein sequence ID" value="PNV57556.1"/>
    <property type="molecule type" value="Genomic_DNA"/>
</dbReference>
<dbReference type="EMBL" id="WHJL01000082">
    <property type="protein sequence ID" value="MPQ35649.1"/>
    <property type="molecule type" value="Genomic_DNA"/>
</dbReference>
<dbReference type="OrthoDB" id="1651016at2"/>
<evidence type="ECO:0000313" key="2">
    <source>
        <dbReference type="EMBL" id="AOR74783.1"/>
    </source>
</evidence>
<dbReference type="AlphaFoldDB" id="A0A0G9GBP1"/>
<dbReference type="RefSeq" id="WP_003682748.1">
    <property type="nucleotide sequence ID" value="NZ_AP024320.1"/>
</dbReference>
<feature type="transmembrane region" description="Helical" evidence="1">
    <location>
        <begin position="6"/>
        <end position="24"/>
    </location>
</feature>
<dbReference type="PATRIC" id="fig|1613.112.peg.1393"/>
<gene>
    <name evidence="3" type="ORF">BUW47_02825</name>
    <name evidence="5" type="ORF">C1Y38_07455</name>
    <name evidence="4" type="ORF">GC247_07140</name>
    <name evidence="6" type="ORF">HCY95_00505</name>
    <name evidence="2" type="ORF">LACFE_CDS1332</name>
</gene>
<evidence type="ECO:0000313" key="8">
    <source>
        <dbReference type="Proteomes" id="UP000185427"/>
    </source>
</evidence>
<name>A0A0G9GBP1_LIMFE</name>
<dbReference type="Proteomes" id="UP000236514">
    <property type="component" value="Unassembled WGS sequence"/>
</dbReference>
<evidence type="ECO:0000313" key="10">
    <source>
        <dbReference type="Proteomes" id="UP000466799"/>
    </source>
</evidence>
<reference evidence="6 11" key="5">
    <citation type="submission" date="2020-04" db="EMBL/GenBank/DDBJ databases">
        <title>Novel strain L. Fermentum HFD1 producer antibacterial peptides.</title>
        <authorList>
            <person name="Ozhegov G.D."/>
            <person name="Pavlova A.S."/>
            <person name="Zhuravleva D.E."/>
            <person name="Gogoleva N.V."/>
            <person name="Shagimardanova E.I."/>
            <person name="Markelova M.I."/>
            <person name="Yarullina D.R."/>
            <person name="Kayumov A.R."/>
        </authorList>
    </citation>
    <scope>NUCLEOTIDE SEQUENCE [LARGE SCALE GENOMIC DNA]</scope>
    <source>
        <strain evidence="6 11">HFD1</strain>
    </source>
</reference>
<evidence type="ECO:0000256" key="1">
    <source>
        <dbReference type="SAM" id="Phobius"/>
    </source>
</evidence>
<dbReference type="Proteomes" id="UP000503169">
    <property type="component" value="Chromosome"/>
</dbReference>
<sequence length="73" mass="8039">MAELKTFITLIVQIGFILIAFRAIKSIEVERFFRQPPAGLPLLIVLVAIAIGYACASFFTNFFTTLSTILGSL</sequence>
<evidence type="ECO:0000313" key="5">
    <source>
        <dbReference type="EMBL" id="PNV57556.1"/>
    </source>
</evidence>
<reference evidence="2 7" key="1">
    <citation type="submission" date="2016-09" db="EMBL/GenBank/DDBJ databases">
        <title>Genome Sequence of the Lactobacillus fermentum strain NCC2970 (CNCM I-5068).</title>
        <authorList>
            <person name="Barretto C."/>
            <person name="Ngom-Bru C."/>
            <person name="Genevaz A."/>
            <person name="Fournier C."/>
            <person name="Moine D."/>
            <person name="Kassam M."/>
            <person name="Iltis A."/>
            <person name="Sagory-Zalkind P."/>
            <person name="Faucherand G."/>
            <person name="Descombes P."/>
            <person name="Duboux S."/>
        </authorList>
    </citation>
    <scope>NUCLEOTIDE SEQUENCE [LARGE SCALE GENOMIC DNA]</scope>
    <source>
        <strain evidence="2 7">NCC2970</strain>
    </source>
</reference>
<keyword evidence="1" id="KW-0472">Membrane</keyword>
<evidence type="ECO:0000313" key="7">
    <source>
        <dbReference type="Proteomes" id="UP000094714"/>
    </source>
</evidence>
<dbReference type="Proteomes" id="UP000185427">
    <property type="component" value="Chromosome"/>
</dbReference>
<proteinExistence type="predicted"/>
<dbReference type="GeneID" id="83715229"/>
<evidence type="ECO:0000313" key="6">
    <source>
        <dbReference type="EMBL" id="QIX58091.1"/>
    </source>
</evidence>